<gene>
    <name evidence="1" type="ORF">E0H45_42125</name>
</gene>
<accession>A0A4R0GUA1</accession>
<evidence type="ECO:0000313" key="1">
    <source>
        <dbReference type="EMBL" id="TCC01321.1"/>
    </source>
</evidence>
<name>A0A4R0GUA1_9ACTN</name>
<evidence type="ECO:0000313" key="2">
    <source>
        <dbReference type="Proteomes" id="UP000292346"/>
    </source>
</evidence>
<proteinExistence type="predicted"/>
<dbReference type="RefSeq" id="WP_131348458.1">
    <property type="nucleotide sequence ID" value="NZ_SJJZ01000007.1"/>
</dbReference>
<protein>
    <submittedName>
        <fullName evidence="1">Uncharacterized protein</fullName>
    </submittedName>
</protein>
<dbReference type="AlphaFoldDB" id="A0A4R0GUA1"/>
<dbReference type="EMBL" id="SJJZ01000007">
    <property type="protein sequence ID" value="TCC01321.1"/>
    <property type="molecule type" value="Genomic_DNA"/>
</dbReference>
<reference evidence="1 2" key="1">
    <citation type="submission" date="2019-02" db="EMBL/GenBank/DDBJ databases">
        <title>Kribbella capetownensis sp. nov. and Kribbella speibonae sp. nov., isolated from soil.</title>
        <authorList>
            <person name="Curtis S.M."/>
            <person name="Norton I."/>
            <person name="Everest G.J."/>
            <person name="Meyers P.R."/>
        </authorList>
    </citation>
    <scope>NUCLEOTIDE SEQUENCE [LARGE SCALE GENOMIC DNA]</scope>
    <source>
        <strain evidence="1 2">KCTC 29219</strain>
    </source>
</reference>
<comment type="caution">
    <text evidence="1">The sequence shown here is derived from an EMBL/GenBank/DDBJ whole genome shotgun (WGS) entry which is preliminary data.</text>
</comment>
<organism evidence="1 2">
    <name type="scientific">Kribbella soli</name>
    <dbReference type="NCBI Taxonomy" id="1124743"/>
    <lineage>
        <taxon>Bacteria</taxon>
        <taxon>Bacillati</taxon>
        <taxon>Actinomycetota</taxon>
        <taxon>Actinomycetes</taxon>
        <taxon>Propionibacteriales</taxon>
        <taxon>Kribbellaceae</taxon>
        <taxon>Kribbella</taxon>
    </lineage>
</organism>
<sequence>MTAFQITTSHTTADAGTFWVRRNIYEEDRIQNLLPYAAEVTVKLDALDHRVVDLRQLSAELDESTQRGVIVRVTTAAGGRLAQVTVIDALAAA</sequence>
<keyword evidence="2" id="KW-1185">Reference proteome</keyword>
<dbReference type="Proteomes" id="UP000292346">
    <property type="component" value="Unassembled WGS sequence"/>
</dbReference>